<dbReference type="PANTHER" id="PTHR31975">
    <property type="entry name" value="BUD SITE SELECTION PROTEIN 7-RELATED"/>
    <property type="match status" value="1"/>
</dbReference>
<protein>
    <submittedName>
        <fullName evidence="2">Chs5p-Arf1p-binding proteins-domain-containing protein</fullName>
    </submittedName>
</protein>
<dbReference type="Pfam" id="PF09295">
    <property type="entry name" value="ChAPs"/>
    <property type="match status" value="1"/>
</dbReference>
<dbReference type="InterPro" id="IPR015374">
    <property type="entry name" value="ChAPs"/>
</dbReference>
<dbReference type="FunCoup" id="A0A2T2ZXZ8">
    <property type="interactions" value="87"/>
</dbReference>
<dbReference type="STRING" id="2025994.A0A2T2ZXZ8"/>
<dbReference type="InterPro" id="IPR011990">
    <property type="entry name" value="TPR-like_helical_dom_sf"/>
</dbReference>
<evidence type="ECO:0000313" key="2">
    <source>
        <dbReference type="EMBL" id="PSR79292.1"/>
    </source>
</evidence>
<gene>
    <name evidence="2" type="ORF">BD289DRAFT_442701</name>
</gene>
<sequence>MVAPAVPEITEEVLHESVEARTESLLALRELGPPDLVHLLKQPQRNAVKHIGSYHHVTGVDASSSASLAAYINTLTYKEHGQPQTAKIVEGVYCCYNAFSRLDMRVHVTIPGTVESYCVDERGEKRKATDDLWLETYLCSVLRAYSYADDGSGDTIRKIMGVRRFNPVSNTETEQRFLSSAEQLFFRGWQLGSDSVVQVPNIVSNHLTTGLLKYFETTGRYTSGINLFEKLRSQNTEVASLLARVLFMGNEEVEGVRVLHSALKERPMDYVMLDTQATFLLKKAQTATTPEQKEERLRLALGCADRSTIAAPSEFGTWARLAEVYVAMEDWENALTILNSCPMFTYQDKDAPLMPEPKDVFLPTLPETRLDEIDSEPESRYSEQVEPSLLNLRAASYRGTFKKAYSILTEMTAKIGWDQLLKIRSNVFVMEDEYRTEKQEPGPPSKRGASTDVIRGTPEPPTNGEVSDEEKEDKSAEVPQDSTANGHDEALEKPSSAAEPSEVKAEENGNQPEEHLSRLNNKRLCERWLDSLFMVLYEDLRVYTIWRTQMAQFRAQSVQYKKSAEEWEILGSLAERLQHTDEAVEAYRGCLMQRFSPKALTGILRVYEKQKNTRETVAATIRLVTWQYRWYSEFSPELLHTIRTLIEDEGAVKVRSIIQATSLPQNVLDLTHHYAALCATFRSGGTDA</sequence>
<evidence type="ECO:0000313" key="3">
    <source>
        <dbReference type="Proteomes" id="UP000241462"/>
    </source>
</evidence>
<name>A0A2T2ZXZ8_9PEZI</name>
<accession>A0A2T2ZXZ8</accession>
<dbReference type="GO" id="GO:0034044">
    <property type="term" value="C:exomer complex"/>
    <property type="evidence" value="ECO:0007669"/>
    <property type="project" value="TreeGrafter"/>
</dbReference>
<dbReference type="InParanoid" id="A0A2T2ZXZ8"/>
<dbReference type="PANTHER" id="PTHR31975:SF1">
    <property type="entry name" value="BUD SITE SELECTION PROTEIN 7-RELATED"/>
    <property type="match status" value="1"/>
</dbReference>
<dbReference type="Gene3D" id="1.25.40.10">
    <property type="entry name" value="Tetratricopeptide repeat domain"/>
    <property type="match status" value="2"/>
</dbReference>
<feature type="region of interest" description="Disordered" evidence="1">
    <location>
        <begin position="434"/>
        <end position="516"/>
    </location>
</feature>
<dbReference type="FunFam" id="1.25.40.10:FF:000149">
    <property type="entry name" value="Clathrin-coated vesiclec protein (Bud7)"/>
    <property type="match status" value="1"/>
</dbReference>
<organism evidence="2 3">
    <name type="scientific">Coniella lustricola</name>
    <dbReference type="NCBI Taxonomy" id="2025994"/>
    <lineage>
        <taxon>Eukaryota</taxon>
        <taxon>Fungi</taxon>
        <taxon>Dikarya</taxon>
        <taxon>Ascomycota</taxon>
        <taxon>Pezizomycotina</taxon>
        <taxon>Sordariomycetes</taxon>
        <taxon>Sordariomycetidae</taxon>
        <taxon>Diaporthales</taxon>
        <taxon>Schizoparmaceae</taxon>
        <taxon>Coniella</taxon>
    </lineage>
</organism>
<dbReference type="GO" id="GO:0006893">
    <property type="term" value="P:Golgi to plasma membrane transport"/>
    <property type="evidence" value="ECO:0007669"/>
    <property type="project" value="UniProtKB-ARBA"/>
</dbReference>
<evidence type="ECO:0000256" key="1">
    <source>
        <dbReference type="SAM" id="MobiDB-lite"/>
    </source>
</evidence>
<dbReference type="AlphaFoldDB" id="A0A2T2ZXZ8"/>
<reference evidence="2 3" key="1">
    <citation type="journal article" date="2018" name="Mycol. Prog.">
        <title>Coniella lustricola, a new species from submerged detritus.</title>
        <authorList>
            <person name="Raudabaugh D.B."/>
            <person name="Iturriaga T."/>
            <person name="Carver A."/>
            <person name="Mondo S."/>
            <person name="Pangilinan J."/>
            <person name="Lipzen A."/>
            <person name="He G."/>
            <person name="Amirebrahimi M."/>
            <person name="Grigoriev I.V."/>
            <person name="Miller A.N."/>
        </authorList>
    </citation>
    <scope>NUCLEOTIDE SEQUENCE [LARGE SCALE GENOMIC DNA]</scope>
    <source>
        <strain evidence="2 3">B22-T-1</strain>
    </source>
</reference>
<dbReference type="EMBL" id="KZ678573">
    <property type="protein sequence ID" value="PSR79292.1"/>
    <property type="molecule type" value="Genomic_DNA"/>
</dbReference>
<dbReference type="OrthoDB" id="434695at2759"/>
<proteinExistence type="predicted"/>
<feature type="compositionally biased region" description="Basic and acidic residues" evidence="1">
    <location>
        <begin position="501"/>
        <end position="516"/>
    </location>
</feature>
<dbReference type="FunFam" id="1.25.40.10:FF:000146">
    <property type="entry name" value="Clathrin-coated vesiclec protein (Bud7)"/>
    <property type="match status" value="1"/>
</dbReference>
<dbReference type="Proteomes" id="UP000241462">
    <property type="component" value="Unassembled WGS sequence"/>
</dbReference>
<dbReference type="SUPFAM" id="SSF48452">
    <property type="entry name" value="TPR-like"/>
    <property type="match status" value="1"/>
</dbReference>
<keyword evidence="3" id="KW-1185">Reference proteome</keyword>